<dbReference type="PANTHER" id="PTHR17695:SF11">
    <property type="entry name" value="SMALL SUBUNIT PROCESSOME COMPONENT 20 HOMOLOG"/>
    <property type="match status" value="1"/>
</dbReference>
<accession>A0ABQ7ZE05</accession>
<evidence type="ECO:0000313" key="1">
    <source>
        <dbReference type="EMBL" id="KAH0878464.1"/>
    </source>
</evidence>
<dbReference type="EMBL" id="JAGKQM010000015">
    <property type="protein sequence ID" value="KAH0878464.1"/>
    <property type="molecule type" value="Genomic_DNA"/>
</dbReference>
<reference evidence="1 2" key="1">
    <citation type="submission" date="2021-05" db="EMBL/GenBank/DDBJ databases">
        <title>Genome Assembly of Synthetic Allotetraploid Brassica napus Reveals Homoeologous Exchanges between Subgenomes.</title>
        <authorList>
            <person name="Davis J.T."/>
        </authorList>
    </citation>
    <scope>NUCLEOTIDE SEQUENCE [LARGE SCALE GENOMIC DNA]</scope>
    <source>
        <strain evidence="2">cv. Da-Ae</strain>
        <tissue evidence="1">Seedling</tissue>
    </source>
</reference>
<sequence length="282" mass="32566">VTRQSGELLMEEQIQEWDKMTEEEKSPCYAKAEKIMIKRQPNSFGLGDGRNPNMPSNRFRVRLLDLPGLRLEDLFALLFEIPPKGSTYFEDCLIELRDQNTSADFISFYEELLPYAQTRQLIKLHIELIFSKLVSELQMEARFSLDSILRLIAALSEDLKEDFVPFLPRVVNSLLILLNNGGLKDAEIIEQIFTSWSTTIENLRFCFARDVQGALRNTSEMRYYPSNIINEKISESMSCVLVLARPSQLEKGIKMILSEVAEQPERAARACFLHYDMIVRLQ</sequence>
<dbReference type="Proteomes" id="UP000824890">
    <property type="component" value="Unassembled WGS sequence"/>
</dbReference>
<evidence type="ECO:0000313" key="2">
    <source>
        <dbReference type="Proteomes" id="UP000824890"/>
    </source>
</evidence>
<comment type="caution">
    <text evidence="1">The sequence shown here is derived from an EMBL/GenBank/DDBJ whole genome shotgun (WGS) entry which is preliminary data.</text>
</comment>
<keyword evidence="2" id="KW-1185">Reference proteome</keyword>
<dbReference type="InterPro" id="IPR052575">
    <property type="entry name" value="SSU_processome_comp_20"/>
</dbReference>
<feature type="non-terminal residue" evidence="1">
    <location>
        <position position="1"/>
    </location>
</feature>
<name>A0ABQ7ZE05_BRANA</name>
<protein>
    <submittedName>
        <fullName evidence="1">Uncharacterized protein</fullName>
    </submittedName>
</protein>
<gene>
    <name evidence="1" type="ORF">HID58_065858</name>
</gene>
<organism evidence="1 2">
    <name type="scientific">Brassica napus</name>
    <name type="common">Rape</name>
    <dbReference type="NCBI Taxonomy" id="3708"/>
    <lineage>
        <taxon>Eukaryota</taxon>
        <taxon>Viridiplantae</taxon>
        <taxon>Streptophyta</taxon>
        <taxon>Embryophyta</taxon>
        <taxon>Tracheophyta</taxon>
        <taxon>Spermatophyta</taxon>
        <taxon>Magnoliopsida</taxon>
        <taxon>eudicotyledons</taxon>
        <taxon>Gunneridae</taxon>
        <taxon>Pentapetalae</taxon>
        <taxon>rosids</taxon>
        <taxon>malvids</taxon>
        <taxon>Brassicales</taxon>
        <taxon>Brassicaceae</taxon>
        <taxon>Brassiceae</taxon>
        <taxon>Brassica</taxon>
    </lineage>
</organism>
<dbReference type="PANTHER" id="PTHR17695">
    <property type="entry name" value="SMALL SUBUNIT PROCESSOME COMPONENT 20 HOMOLOG"/>
    <property type="match status" value="1"/>
</dbReference>
<proteinExistence type="predicted"/>